<dbReference type="Proteomes" id="UP001163981">
    <property type="component" value="Chromosome"/>
</dbReference>
<keyword evidence="1" id="KW-0812">Transmembrane</keyword>
<keyword evidence="1" id="KW-0472">Membrane</keyword>
<keyword evidence="3" id="KW-1185">Reference proteome</keyword>
<name>A0ABY6NSS3_9FLAO</name>
<evidence type="ECO:0000256" key="1">
    <source>
        <dbReference type="SAM" id="Phobius"/>
    </source>
</evidence>
<gene>
    <name evidence="2" type="ORF">JRG66_03475</name>
</gene>
<accession>A0ABY6NSS3</accession>
<feature type="transmembrane region" description="Helical" evidence="1">
    <location>
        <begin position="41"/>
        <end position="61"/>
    </location>
</feature>
<dbReference type="RefSeq" id="WP_265164366.1">
    <property type="nucleotide sequence ID" value="NZ_CP069620.1"/>
</dbReference>
<dbReference type="InterPro" id="IPR046077">
    <property type="entry name" value="DUF6095"/>
</dbReference>
<dbReference type="EMBL" id="CP069620">
    <property type="protein sequence ID" value="UZH55956.1"/>
    <property type="molecule type" value="Genomic_DNA"/>
</dbReference>
<evidence type="ECO:0000313" key="3">
    <source>
        <dbReference type="Proteomes" id="UP001163981"/>
    </source>
</evidence>
<keyword evidence="1" id="KW-1133">Transmembrane helix</keyword>
<dbReference type="Pfam" id="PF19589">
    <property type="entry name" value="DUF6095"/>
    <property type="match status" value="1"/>
</dbReference>
<proteinExistence type="predicted"/>
<sequence length="73" mass="8095">MKHTNKSLLLKGLKFLAGALPLSFLGPVVLFSSFKNTDNPWFLPVLFFALIAMAAAIYLMFKGINTVMKALFD</sequence>
<organism evidence="2 3">
    <name type="scientific">Salinimicrobium tongyeongense</name>
    <dbReference type="NCBI Taxonomy" id="2809707"/>
    <lineage>
        <taxon>Bacteria</taxon>
        <taxon>Pseudomonadati</taxon>
        <taxon>Bacteroidota</taxon>
        <taxon>Flavobacteriia</taxon>
        <taxon>Flavobacteriales</taxon>
        <taxon>Flavobacteriaceae</taxon>
        <taxon>Salinimicrobium</taxon>
    </lineage>
</organism>
<evidence type="ECO:0000313" key="2">
    <source>
        <dbReference type="EMBL" id="UZH55956.1"/>
    </source>
</evidence>
<protein>
    <submittedName>
        <fullName evidence="2">Uncharacterized protein</fullName>
    </submittedName>
</protein>
<reference evidence="2" key="1">
    <citation type="submission" date="2021-02" db="EMBL/GenBank/DDBJ databases">
        <title>Salinimicrobium sp. nov. isolated from seawater in Tongyeong, Republic of Korea.</title>
        <authorList>
            <person name="Lee S.-J."/>
        </authorList>
    </citation>
    <scope>NUCLEOTIDE SEQUENCE</scope>
    <source>
        <strain evidence="2">HN-2-9-2</strain>
    </source>
</reference>